<dbReference type="STRING" id="1051891.A0A0C3L212"/>
<evidence type="ECO:0000256" key="3">
    <source>
        <dbReference type="SAM" id="SignalP"/>
    </source>
</evidence>
<dbReference type="Gene3D" id="1.50.10.100">
    <property type="entry name" value="Chondroitin AC/alginate lyase"/>
    <property type="match status" value="1"/>
</dbReference>
<evidence type="ECO:0000259" key="4">
    <source>
        <dbReference type="Pfam" id="PF05426"/>
    </source>
</evidence>
<keyword evidence="6" id="KW-1185">Reference proteome</keyword>
<evidence type="ECO:0000313" key="5">
    <source>
        <dbReference type="EMBL" id="KIO27783.1"/>
    </source>
</evidence>
<dbReference type="GO" id="GO:0016829">
    <property type="term" value="F:lyase activity"/>
    <property type="evidence" value="ECO:0007669"/>
    <property type="project" value="UniProtKB-KW"/>
</dbReference>
<feature type="domain" description="Alginate lyase" evidence="4">
    <location>
        <begin position="71"/>
        <end position="356"/>
    </location>
</feature>
<protein>
    <recommendedName>
        <fullName evidence="4">Alginate lyase domain-containing protein</fullName>
    </recommendedName>
</protein>
<dbReference type="InterPro" id="IPR008929">
    <property type="entry name" value="Chondroitin_lyas"/>
</dbReference>
<dbReference type="GO" id="GO:0042597">
    <property type="term" value="C:periplasmic space"/>
    <property type="evidence" value="ECO:0007669"/>
    <property type="project" value="InterPro"/>
</dbReference>
<feature type="signal peptide" evidence="3">
    <location>
        <begin position="1"/>
        <end position="23"/>
    </location>
</feature>
<dbReference type="EMBL" id="KN823003">
    <property type="protein sequence ID" value="KIO27783.1"/>
    <property type="molecule type" value="Genomic_DNA"/>
</dbReference>
<evidence type="ECO:0000256" key="2">
    <source>
        <dbReference type="ARBA" id="ARBA00023239"/>
    </source>
</evidence>
<keyword evidence="1 3" id="KW-0732">Signal</keyword>
<dbReference type="AlphaFoldDB" id="A0A0C3L212"/>
<dbReference type="SUPFAM" id="SSF48230">
    <property type="entry name" value="Chondroitin AC/alginate lyase"/>
    <property type="match status" value="1"/>
</dbReference>
<gene>
    <name evidence="5" type="ORF">M407DRAFT_72627</name>
</gene>
<reference evidence="5 6" key="1">
    <citation type="submission" date="2014-04" db="EMBL/GenBank/DDBJ databases">
        <authorList>
            <consortium name="DOE Joint Genome Institute"/>
            <person name="Kuo A."/>
            <person name="Girlanda M."/>
            <person name="Perotto S."/>
            <person name="Kohler A."/>
            <person name="Nagy L.G."/>
            <person name="Floudas D."/>
            <person name="Copeland A."/>
            <person name="Barry K.W."/>
            <person name="Cichocki N."/>
            <person name="Veneault-Fourrey C."/>
            <person name="LaButti K."/>
            <person name="Lindquist E.A."/>
            <person name="Lipzen A."/>
            <person name="Lundell T."/>
            <person name="Morin E."/>
            <person name="Murat C."/>
            <person name="Sun H."/>
            <person name="Tunlid A."/>
            <person name="Henrissat B."/>
            <person name="Grigoriev I.V."/>
            <person name="Hibbett D.S."/>
            <person name="Martin F."/>
            <person name="Nordberg H.P."/>
            <person name="Cantor M.N."/>
            <person name="Hua S.X."/>
        </authorList>
    </citation>
    <scope>NUCLEOTIDE SEQUENCE [LARGE SCALE GENOMIC DNA]</scope>
    <source>
        <strain evidence="5 6">MUT 4182</strain>
    </source>
</reference>
<evidence type="ECO:0000256" key="1">
    <source>
        <dbReference type="ARBA" id="ARBA00022729"/>
    </source>
</evidence>
<evidence type="ECO:0000313" key="6">
    <source>
        <dbReference type="Proteomes" id="UP000054248"/>
    </source>
</evidence>
<proteinExistence type="predicted"/>
<sequence length="470" mass="51490">MVSFKSLATFGLTLAATSAPVHAFSSYISQWLPVNYTTEGGWDNRTFYAQQEIVAAAKWWSDQGPWSVLNKTFTAPTNNTHDYLSWAPYYWADCSNVQNTTELTPQQVWEECNYVNRDGQFSPDVRLVNDTGNFQAMSDAVFYNTLAYKITGDESYAQKTAWFIDTWFTNNATFMNPNLNWAQVMRGANGSHGGQHTGVLDLHGMTKVVSAILVLRALASPSWTPQLDAAMNDWSTQYVNWLLTNDIALGEKAATNNHGSFYFSQTASIQVLIGDYAGARTTLQEYFEGIYLNQITADGDQPLESARTRPYHYRAYNAAAIITINRIADYIGWNTWNITTKAGVTVKEAVDFAMTKPAGDEAADELYPDVAAIGSQFNDPDGKYSSWLAQQDNTYPGQAYFLWEQPFTDSGLKVYISDSGSVESGTPPANSGSNGSNGSNNNNAAAALSPSPMVSFAVAALFGAVVAAAL</sequence>
<reference evidence="6" key="2">
    <citation type="submission" date="2015-01" db="EMBL/GenBank/DDBJ databases">
        <title>Evolutionary Origins and Diversification of the Mycorrhizal Mutualists.</title>
        <authorList>
            <consortium name="DOE Joint Genome Institute"/>
            <consortium name="Mycorrhizal Genomics Consortium"/>
            <person name="Kohler A."/>
            <person name="Kuo A."/>
            <person name="Nagy L.G."/>
            <person name="Floudas D."/>
            <person name="Copeland A."/>
            <person name="Barry K.W."/>
            <person name="Cichocki N."/>
            <person name="Veneault-Fourrey C."/>
            <person name="LaButti K."/>
            <person name="Lindquist E.A."/>
            <person name="Lipzen A."/>
            <person name="Lundell T."/>
            <person name="Morin E."/>
            <person name="Murat C."/>
            <person name="Riley R."/>
            <person name="Ohm R."/>
            <person name="Sun H."/>
            <person name="Tunlid A."/>
            <person name="Henrissat B."/>
            <person name="Grigoriev I.V."/>
            <person name="Hibbett D.S."/>
            <person name="Martin F."/>
        </authorList>
    </citation>
    <scope>NUCLEOTIDE SEQUENCE [LARGE SCALE GENOMIC DNA]</scope>
    <source>
        <strain evidence="6">MUT 4182</strain>
    </source>
</reference>
<name>A0A0C3L212_9AGAM</name>
<feature type="chain" id="PRO_5002179499" description="Alginate lyase domain-containing protein" evidence="3">
    <location>
        <begin position="24"/>
        <end position="470"/>
    </location>
</feature>
<organism evidence="5 6">
    <name type="scientific">Tulasnella calospora MUT 4182</name>
    <dbReference type="NCBI Taxonomy" id="1051891"/>
    <lineage>
        <taxon>Eukaryota</taxon>
        <taxon>Fungi</taxon>
        <taxon>Dikarya</taxon>
        <taxon>Basidiomycota</taxon>
        <taxon>Agaricomycotina</taxon>
        <taxon>Agaricomycetes</taxon>
        <taxon>Cantharellales</taxon>
        <taxon>Tulasnellaceae</taxon>
        <taxon>Tulasnella</taxon>
    </lineage>
</organism>
<dbReference type="Pfam" id="PF05426">
    <property type="entry name" value="Alginate_lyase"/>
    <property type="match status" value="1"/>
</dbReference>
<accession>A0A0C3L212</accession>
<keyword evidence="2" id="KW-0456">Lyase</keyword>
<dbReference type="HOGENOM" id="CLU_031144_1_0_1"/>
<dbReference type="OrthoDB" id="63533at2759"/>
<dbReference type="InterPro" id="IPR008397">
    <property type="entry name" value="Alginate_lyase_dom"/>
</dbReference>
<dbReference type="Proteomes" id="UP000054248">
    <property type="component" value="Unassembled WGS sequence"/>
</dbReference>